<reference evidence="2" key="1">
    <citation type="submission" date="2014-05" db="EMBL/GenBank/DDBJ databases">
        <authorList>
            <person name="Chronopoulou M."/>
        </authorList>
    </citation>
    <scope>NUCLEOTIDE SEQUENCE</scope>
    <source>
        <tissue evidence="2">Whole organism</tissue>
    </source>
</reference>
<name>A0A0K2U4W6_LEPSM</name>
<feature type="non-terminal residue" evidence="2">
    <location>
        <position position="1"/>
    </location>
</feature>
<proteinExistence type="predicted"/>
<evidence type="ECO:0000313" key="2">
    <source>
        <dbReference type="EMBL" id="CDW33263.1"/>
    </source>
</evidence>
<keyword evidence="1" id="KW-0812">Transmembrane</keyword>
<keyword evidence="1" id="KW-1133">Transmembrane helix</keyword>
<dbReference type="AlphaFoldDB" id="A0A0K2U4W6"/>
<evidence type="ECO:0000256" key="1">
    <source>
        <dbReference type="SAM" id="Phobius"/>
    </source>
</evidence>
<sequence length="523" mass="60067">IMKDGFTIKEYHKFRHAAELKKDTHGGYLEGSLSIPIEFANDDFELELSLVPSSFSSREEHPNLLHFTELLVGKKKRKVSAFKTEMTENCWKTVFYFSQSSSEVLHYFSGGKIGNEIISIQNCRQGNSIIFGGENGLTLTIITPLQNLDREGKGVKISDVLKNRYSDKSSDWQQNTDFHDPKIELHRCRMQAVFRCPLKQFEASFFSNNIFDLSDKYVGRLSIQAIHNFEDQVYTTFGKKEITLISKYKIDPKEVCPIIMIKSEKGHLEDPSTIYHGFLQIPPKEIKCYHNLTYIFDIPSQNPDVLSHISNTTFYICLHRKIDKRTSDPIKAFQFIDDFTKDLLTTLTQEVIDSEEDEAFFCNSLESGFVSSEPSPLMNIPNNYPLTPNNDLFHSCMDIDITDMNICNFPMDPDYISMDKGKNTYSSAEKKDFDTLTNILKVSSGISINRRTKVSEVTGFPTLRIRNSREDKESNVNSPDLCDPDENKYTKSVHELYTKQKLYVGAALIIIIGLIFFVIYRLR</sequence>
<dbReference type="EMBL" id="HACA01015902">
    <property type="protein sequence ID" value="CDW33263.1"/>
    <property type="molecule type" value="Transcribed_RNA"/>
</dbReference>
<protein>
    <submittedName>
        <fullName evidence="2">Uncharacterized protein</fullName>
    </submittedName>
</protein>
<feature type="transmembrane region" description="Helical" evidence="1">
    <location>
        <begin position="502"/>
        <end position="522"/>
    </location>
</feature>
<organism evidence="2">
    <name type="scientific">Lepeophtheirus salmonis</name>
    <name type="common">Salmon louse</name>
    <name type="synonym">Caligus salmonis</name>
    <dbReference type="NCBI Taxonomy" id="72036"/>
    <lineage>
        <taxon>Eukaryota</taxon>
        <taxon>Metazoa</taxon>
        <taxon>Ecdysozoa</taxon>
        <taxon>Arthropoda</taxon>
        <taxon>Crustacea</taxon>
        <taxon>Multicrustacea</taxon>
        <taxon>Hexanauplia</taxon>
        <taxon>Copepoda</taxon>
        <taxon>Siphonostomatoida</taxon>
        <taxon>Caligidae</taxon>
        <taxon>Lepeophtheirus</taxon>
    </lineage>
</organism>
<accession>A0A0K2U4W6</accession>
<keyword evidence="1" id="KW-0472">Membrane</keyword>